<dbReference type="InterPro" id="IPR002081">
    <property type="entry name" value="Cryptochrome/DNA_photolyase_1"/>
</dbReference>
<reference evidence="3 4" key="1">
    <citation type="submission" date="2017-09" db="EMBL/GenBank/DDBJ databases">
        <authorList>
            <consortium name="International Durum Wheat Genome Sequencing Consortium (IDWGSC)"/>
            <person name="Milanesi L."/>
        </authorList>
    </citation>
    <scope>NUCLEOTIDE SEQUENCE [LARGE SCALE GENOMIC DNA]</scope>
    <source>
        <strain evidence="4">cv. Svevo</strain>
    </source>
</reference>
<evidence type="ECO:0000313" key="3">
    <source>
        <dbReference type="EMBL" id="VAI57446.1"/>
    </source>
</evidence>
<dbReference type="SUPFAM" id="SSF52425">
    <property type="entry name" value="Cryptochrome/photolyase, N-terminal domain"/>
    <property type="match status" value="1"/>
</dbReference>
<dbReference type="EMBL" id="LT934122">
    <property type="protein sequence ID" value="VAI57446.1"/>
    <property type="molecule type" value="Genomic_DNA"/>
</dbReference>
<dbReference type="InterPro" id="IPR014729">
    <property type="entry name" value="Rossmann-like_a/b/a_fold"/>
</dbReference>
<dbReference type="AlphaFoldDB" id="A0A9R0YL17"/>
<dbReference type="PANTHER" id="PTHR11455">
    <property type="entry name" value="CRYPTOCHROME"/>
    <property type="match status" value="1"/>
</dbReference>
<dbReference type="GO" id="GO:0003677">
    <property type="term" value="F:DNA binding"/>
    <property type="evidence" value="ECO:0007669"/>
    <property type="project" value="TreeGrafter"/>
</dbReference>
<dbReference type="GO" id="GO:0003904">
    <property type="term" value="F:deoxyribodipyrimidine photo-lyase activity"/>
    <property type="evidence" value="ECO:0007669"/>
    <property type="project" value="TreeGrafter"/>
</dbReference>
<dbReference type="GO" id="GO:0005634">
    <property type="term" value="C:nucleus"/>
    <property type="evidence" value="ECO:0007669"/>
    <property type="project" value="TreeGrafter"/>
</dbReference>
<organism evidence="3 4">
    <name type="scientific">Triticum turgidum subsp. durum</name>
    <name type="common">Durum wheat</name>
    <name type="synonym">Triticum durum</name>
    <dbReference type="NCBI Taxonomy" id="4567"/>
    <lineage>
        <taxon>Eukaryota</taxon>
        <taxon>Viridiplantae</taxon>
        <taxon>Streptophyta</taxon>
        <taxon>Embryophyta</taxon>
        <taxon>Tracheophyta</taxon>
        <taxon>Spermatophyta</taxon>
        <taxon>Magnoliopsida</taxon>
        <taxon>Liliopsida</taxon>
        <taxon>Poales</taxon>
        <taxon>Poaceae</taxon>
        <taxon>BOP clade</taxon>
        <taxon>Pooideae</taxon>
        <taxon>Triticodae</taxon>
        <taxon>Triticeae</taxon>
        <taxon>Triticinae</taxon>
        <taxon>Triticum</taxon>
    </lineage>
</organism>
<dbReference type="InterPro" id="IPR006050">
    <property type="entry name" value="DNA_photolyase_N"/>
</dbReference>
<dbReference type="GO" id="GO:0032922">
    <property type="term" value="P:circadian regulation of gene expression"/>
    <property type="evidence" value="ECO:0007669"/>
    <property type="project" value="TreeGrafter"/>
</dbReference>
<evidence type="ECO:0000256" key="1">
    <source>
        <dbReference type="SAM" id="Phobius"/>
    </source>
</evidence>
<dbReference type="InterPro" id="IPR036155">
    <property type="entry name" value="Crypto/Photolyase_N_sf"/>
</dbReference>
<sequence length="212" mass="24124">MSASPSMSGGAGERTRTRTVVWFRRDLRVEDNPALAAAARTAGEVVPAYVWAPEEDGPYYPGRVSRWWLSQSLKHLDASLRRLGATRLVTRRSTDTVAALLELVRSTGATHLFFNHLYDPLSLVRDHRVKQVLGAEGITVQSFNSDLLYEPWEVLDDHGCPFTMFTPFWNKCLCMVDPPAPMLPPKRINSGLCTAFFFFFFFLFSRKRNNNY</sequence>
<evidence type="ECO:0000259" key="2">
    <source>
        <dbReference type="PROSITE" id="PS51645"/>
    </source>
</evidence>
<keyword evidence="4" id="KW-1185">Reference proteome</keyword>
<dbReference type="GO" id="GO:0043153">
    <property type="term" value="P:entrainment of circadian clock by photoperiod"/>
    <property type="evidence" value="ECO:0007669"/>
    <property type="project" value="TreeGrafter"/>
</dbReference>
<keyword evidence="1" id="KW-0472">Membrane</keyword>
<protein>
    <recommendedName>
        <fullName evidence="2">Photolyase/cryptochrome alpha/beta domain-containing protein</fullName>
    </recommendedName>
</protein>
<dbReference type="GO" id="GO:0071949">
    <property type="term" value="F:FAD binding"/>
    <property type="evidence" value="ECO:0007669"/>
    <property type="project" value="TreeGrafter"/>
</dbReference>
<dbReference type="Pfam" id="PF00875">
    <property type="entry name" value="DNA_photolyase"/>
    <property type="match status" value="1"/>
</dbReference>
<evidence type="ECO:0000313" key="4">
    <source>
        <dbReference type="Proteomes" id="UP000324705"/>
    </source>
</evidence>
<dbReference type="PROSITE" id="PS51645">
    <property type="entry name" value="PHR_CRY_ALPHA_BETA"/>
    <property type="match status" value="1"/>
</dbReference>
<dbReference type="Gene3D" id="3.40.50.620">
    <property type="entry name" value="HUPs"/>
    <property type="match status" value="1"/>
</dbReference>
<dbReference type="Gramene" id="TRITD6Bv1G098920.1">
    <property type="protein sequence ID" value="TRITD6Bv1G098920.1"/>
    <property type="gene ID" value="TRITD6Bv1G098920"/>
</dbReference>
<dbReference type="GO" id="GO:0005737">
    <property type="term" value="C:cytoplasm"/>
    <property type="evidence" value="ECO:0007669"/>
    <property type="project" value="TreeGrafter"/>
</dbReference>
<keyword evidence="1" id="KW-0812">Transmembrane</keyword>
<gene>
    <name evidence="3" type="ORF">TRITD_6Bv1G098920</name>
</gene>
<dbReference type="PANTHER" id="PTHR11455:SF58">
    <property type="entry name" value="OS02G0573200 PROTEIN"/>
    <property type="match status" value="1"/>
</dbReference>
<dbReference type="Proteomes" id="UP000324705">
    <property type="component" value="Chromosome 6B"/>
</dbReference>
<name>A0A9R0YL17_TRITD</name>
<feature type="domain" description="Photolyase/cryptochrome alpha/beta" evidence="2">
    <location>
        <begin position="17"/>
        <end position="148"/>
    </location>
</feature>
<accession>A0A9R0YL17</accession>
<proteinExistence type="predicted"/>
<feature type="transmembrane region" description="Helical" evidence="1">
    <location>
        <begin position="188"/>
        <end position="205"/>
    </location>
</feature>
<keyword evidence="1" id="KW-1133">Transmembrane helix</keyword>